<name>A0A6C0IA65_9ZZZZ</name>
<dbReference type="InterPro" id="IPR035901">
    <property type="entry name" value="GIY-YIG_endonuc_sf"/>
</dbReference>
<dbReference type="Gene3D" id="3.40.1440.10">
    <property type="entry name" value="GIY-YIG endonuclease"/>
    <property type="match status" value="1"/>
</dbReference>
<dbReference type="AlphaFoldDB" id="A0A6C0IA65"/>
<dbReference type="InterPro" id="IPR000305">
    <property type="entry name" value="GIY-YIG_endonuc"/>
</dbReference>
<dbReference type="SUPFAM" id="SSF82771">
    <property type="entry name" value="GIY-YIG endonuclease"/>
    <property type="match status" value="1"/>
</dbReference>
<evidence type="ECO:0000313" key="2">
    <source>
        <dbReference type="EMBL" id="QHT88923.1"/>
    </source>
</evidence>
<sequence>MAYIIPLSILDKIINIDNIDLTRSYVYVLELEDKRYYVGRTSNFIQRMNEHFTENGALYTKKYKPIKIKEVVEEKTCYDERDKTLEYMETYGWENVRGYAWCRETLTKKPKFKNTKESKQIKEYVICDNDIVIRDMYLLENKDVIEIGNYLNISPGSIAYTLEKMKIVNRRQLCRGYFDYVFSDLYEQNKKDKIAMKDKIKYQEFDNLENKSENSKLTKDKLKNIKSKLHNLLNTYKDDS</sequence>
<reference evidence="2" key="1">
    <citation type="journal article" date="2020" name="Nature">
        <title>Giant virus diversity and host interactions through global metagenomics.</title>
        <authorList>
            <person name="Schulz F."/>
            <person name="Roux S."/>
            <person name="Paez-Espino D."/>
            <person name="Jungbluth S."/>
            <person name="Walsh D.A."/>
            <person name="Denef V.J."/>
            <person name="McMahon K.D."/>
            <person name="Konstantinidis K.T."/>
            <person name="Eloe-Fadrosh E.A."/>
            <person name="Kyrpides N.C."/>
            <person name="Woyke T."/>
        </authorList>
    </citation>
    <scope>NUCLEOTIDE SEQUENCE</scope>
    <source>
        <strain evidence="2">GVMAG-M-3300023184-51</strain>
    </source>
</reference>
<organism evidence="2">
    <name type="scientific">viral metagenome</name>
    <dbReference type="NCBI Taxonomy" id="1070528"/>
    <lineage>
        <taxon>unclassified sequences</taxon>
        <taxon>metagenomes</taxon>
        <taxon>organismal metagenomes</taxon>
    </lineage>
</organism>
<feature type="domain" description="GIY-YIG" evidence="1">
    <location>
        <begin position="22"/>
        <end position="118"/>
    </location>
</feature>
<dbReference type="Pfam" id="PF01541">
    <property type="entry name" value="GIY-YIG"/>
    <property type="match status" value="1"/>
</dbReference>
<evidence type="ECO:0000259" key="1">
    <source>
        <dbReference type="PROSITE" id="PS50164"/>
    </source>
</evidence>
<protein>
    <recommendedName>
        <fullName evidence="1">GIY-YIG domain-containing protein</fullName>
    </recommendedName>
</protein>
<dbReference type="PROSITE" id="PS50164">
    <property type="entry name" value="GIY_YIG"/>
    <property type="match status" value="1"/>
</dbReference>
<accession>A0A6C0IA65</accession>
<proteinExistence type="predicted"/>
<dbReference type="EMBL" id="MN740126">
    <property type="protein sequence ID" value="QHT88923.1"/>
    <property type="molecule type" value="Genomic_DNA"/>
</dbReference>